<dbReference type="GO" id="GO:0016887">
    <property type="term" value="F:ATP hydrolysis activity"/>
    <property type="evidence" value="ECO:0007669"/>
    <property type="project" value="InterPro"/>
</dbReference>
<dbReference type="InterPro" id="IPR003593">
    <property type="entry name" value="AAA+_ATPase"/>
</dbReference>
<evidence type="ECO:0000313" key="5">
    <source>
        <dbReference type="EMBL" id="SFQ94898.1"/>
    </source>
</evidence>
<evidence type="ECO:0000256" key="2">
    <source>
        <dbReference type="ARBA" id="ARBA00022741"/>
    </source>
</evidence>
<dbReference type="SUPFAM" id="SSF52540">
    <property type="entry name" value="P-loop containing nucleoside triphosphate hydrolases"/>
    <property type="match status" value="1"/>
</dbReference>
<dbReference type="InterPro" id="IPR003439">
    <property type="entry name" value="ABC_transporter-like_ATP-bd"/>
</dbReference>
<gene>
    <name evidence="5" type="ORF">SAMN05660706_10179</name>
</gene>
<keyword evidence="3 5" id="KW-0067">ATP-binding</keyword>
<dbReference type="InterPro" id="IPR027417">
    <property type="entry name" value="P-loop_NTPase"/>
</dbReference>
<dbReference type="STRING" id="39060.SAMN05660706_10179"/>
<name>A0A1I6CP11_9FIRM</name>
<sequence length="255" mass="28493">MINLAGNKLMVNVENLSVSYRQQRKEVPALRGVSFAIPRGGTCALIGPSGCGKSTLLYVLSGLLGSFSGRVLVDDEPVQPLRRQTALILQDYGLLPWKKVFDNVGLGLDIRGINGRERTARVQRVLLEVGLWEMRDRYPSQLSGGQRQRVAIARALALEPDLLLMDEPFSSLDALTREKLQKQLLDIWQKKRMTVVLVTHSIEEAIFLGQIIIVLSEHPGRVVDIVENPRVGEPGYRKTPEFHALTTVLREKLIP</sequence>
<dbReference type="Proteomes" id="UP000199584">
    <property type="component" value="Unassembled WGS sequence"/>
</dbReference>
<dbReference type="PANTHER" id="PTHR42788:SF13">
    <property type="entry name" value="ALIPHATIC SULFONATES IMPORT ATP-BINDING PROTEIN SSUB"/>
    <property type="match status" value="1"/>
</dbReference>
<keyword evidence="6" id="KW-1185">Reference proteome</keyword>
<proteinExistence type="predicted"/>
<feature type="domain" description="ABC transporter" evidence="4">
    <location>
        <begin position="11"/>
        <end position="242"/>
    </location>
</feature>
<dbReference type="Gene3D" id="3.40.50.300">
    <property type="entry name" value="P-loop containing nucleotide triphosphate hydrolases"/>
    <property type="match status" value="1"/>
</dbReference>
<dbReference type="CDD" id="cd03293">
    <property type="entry name" value="ABC_NrtD_SsuB_transporters"/>
    <property type="match status" value="1"/>
</dbReference>
<dbReference type="EMBL" id="FOYM01000001">
    <property type="protein sequence ID" value="SFQ94898.1"/>
    <property type="molecule type" value="Genomic_DNA"/>
</dbReference>
<reference evidence="6" key="1">
    <citation type="submission" date="2016-10" db="EMBL/GenBank/DDBJ databases">
        <authorList>
            <person name="Varghese N."/>
            <person name="Submissions S."/>
        </authorList>
    </citation>
    <scope>NUCLEOTIDE SEQUENCE [LARGE SCALE GENOMIC DNA]</scope>
    <source>
        <strain evidence="6">DSM 3669</strain>
    </source>
</reference>
<dbReference type="InterPro" id="IPR050166">
    <property type="entry name" value="ABC_transporter_ATP-bind"/>
</dbReference>
<dbReference type="PANTHER" id="PTHR42788">
    <property type="entry name" value="TAURINE IMPORT ATP-BINDING PROTEIN-RELATED"/>
    <property type="match status" value="1"/>
</dbReference>
<organism evidence="5 6">
    <name type="scientific">Desulfoscipio geothermicus DSM 3669</name>
    <dbReference type="NCBI Taxonomy" id="1121426"/>
    <lineage>
        <taxon>Bacteria</taxon>
        <taxon>Bacillati</taxon>
        <taxon>Bacillota</taxon>
        <taxon>Clostridia</taxon>
        <taxon>Eubacteriales</taxon>
        <taxon>Desulfallaceae</taxon>
        <taxon>Desulfoscipio</taxon>
    </lineage>
</organism>
<dbReference type="SMART" id="SM00382">
    <property type="entry name" value="AAA"/>
    <property type="match status" value="1"/>
</dbReference>
<dbReference type="PROSITE" id="PS50893">
    <property type="entry name" value="ABC_TRANSPORTER_2"/>
    <property type="match status" value="1"/>
</dbReference>
<evidence type="ECO:0000259" key="4">
    <source>
        <dbReference type="PROSITE" id="PS50893"/>
    </source>
</evidence>
<accession>A0A1I6CP11</accession>
<dbReference type="AlphaFoldDB" id="A0A1I6CP11"/>
<keyword evidence="2" id="KW-0547">Nucleotide-binding</keyword>
<protein>
    <submittedName>
        <fullName evidence="5">NitT/TauT family transport system ATP-binding protein</fullName>
    </submittedName>
</protein>
<evidence type="ECO:0000256" key="3">
    <source>
        <dbReference type="ARBA" id="ARBA00022840"/>
    </source>
</evidence>
<dbReference type="Pfam" id="PF00005">
    <property type="entry name" value="ABC_tran"/>
    <property type="match status" value="1"/>
</dbReference>
<evidence type="ECO:0000256" key="1">
    <source>
        <dbReference type="ARBA" id="ARBA00022448"/>
    </source>
</evidence>
<keyword evidence="1" id="KW-0813">Transport</keyword>
<dbReference type="PROSITE" id="PS00211">
    <property type="entry name" value="ABC_TRANSPORTER_1"/>
    <property type="match status" value="1"/>
</dbReference>
<dbReference type="GO" id="GO:0005524">
    <property type="term" value="F:ATP binding"/>
    <property type="evidence" value="ECO:0007669"/>
    <property type="project" value="UniProtKB-KW"/>
</dbReference>
<dbReference type="InterPro" id="IPR017871">
    <property type="entry name" value="ABC_transporter-like_CS"/>
</dbReference>
<evidence type="ECO:0000313" key="6">
    <source>
        <dbReference type="Proteomes" id="UP000199584"/>
    </source>
</evidence>